<dbReference type="GO" id="GO:0005524">
    <property type="term" value="F:ATP binding"/>
    <property type="evidence" value="ECO:0007669"/>
    <property type="project" value="UniProtKB-KW"/>
</dbReference>
<evidence type="ECO:0000256" key="12">
    <source>
        <dbReference type="ARBA" id="ARBA00042945"/>
    </source>
</evidence>
<dbReference type="PROSITE" id="PS00211">
    <property type="entry name" value="ABC_TRANSPORTER_1"/>
    <property type="match status" value="1"/>
</dbReference>
<evidence type="ECO:0000256" key="10">
    <source>
        <dbReference type="ARBA" id="ARBA00023136"/>
    </source>
</evidence>
<evidence type="ECO:0000313" key="17">
    <source>
        <dbReference type="EMBL" id="KJH40854.1"/>
    </source>
</evidence>
<dbReference type="PANTHER" id="PTHR24221">
    <property type="entry name" value="ATP-BINDING CASSETTE SUB-FAMILY B"/>
    <property type="match status" value="1"/>
</dbReference>
<accession>A0A0D8XB24</accession>
<dbReference type="SUPFAM" id="SSF90123">
    <property type="entry name" value="ABC transporter transmembrane region"/>
    <property type="match status" value="1"/>
</dbReference>
<feature type="transmembrane region" description="Helical" evidence="14">
    <location>
        <begin position="697"/>
        <end position="718"/>
    </location>
</feature>
<dbReference type="GO" id="GO:0005743">
    <property type="term" value="C:mitochondrial inner membrane"/>
    <property type="evidence" value="ECO:0007669"/>
    <property type="project" value="TreeGrafter"/>
</dbReference>
<evidence type="ECO:0000256" key="2">
    <source>
        <dbReference type="ARBA" id="ARBA00004651"/>
    </source>
</evidence>
<keyword evidence="8 17" id="KW-0067">ATP-binding</keyword>
<protein>
    <recommendedName>
        <fullName evidence="11">Iron-sulfur clusters transporter ABCB7, mitochondrial</fullName>
    </recommendedName>
    <alternativeName>
        <fullName evidence="12">ATP-binding cassette sub-family B member 7, mitochondrial</fullName>
    </alternativeName>
</protein>
<evidence type="ECO:0000256" key="5">
    <source>
        <dbReference type="ARBA" id="ARBA00022475"/>
    </source>
</evidence>
<evidence type="ECO:0000256" key="9">
    <source>
        <dbReference type="ARBA" id="ARBA00022989"/>
    </source>
</evidence>
<keyword evidence="10 14" id="KW-0472">Membrane</keyword>
<dbReference type="Gene3D" id="3.40.50.300">
    <property type="entry name" value="P-loop containing nucleotide triphosphate hydrolases"/>
    <property type="match status" value="1"/>
</dbReference>
<dbReference type="OrthoDB" id="6500128at2759"/>
<dbReference type="InterPro" id="IPR039421">
    <property type="entry name" value="Type_1_exporter"/>
</dbReference>
<dbReference type="InterPro" id="IPR003439">
    <property type="entry name" value="ABC_transporter-like_ATP-bd"/>
</dbReference>
<evidence type="ECO:0000259" key="16">
    <source>
        <dbReference type="PROSITE" id="PS50929"/>
    </source>
</evidence>
<keyword evidence="4" id="KW-0813">Transport</keyword>
<feature type="transmembrane region" description="Helical" evidence="14">
    <location>
        <begin position="169"/>
        <end position="188"/>
    </location>
</feature>
<dbReference type="InterPro" id="IPR017871">
    <property type="entry name" value="ABC_transporter-like_CS"/>
</dbReference>
<feature type="transmembrane region" description="Helical" evidence="14">
    <location>
        <begin position="250"/>
        <end position="272"/>
    </location>
</feature>
<gene>
    <name evidence="17" type="ORF">DICVIV_13180</name>
</gene>
<keyword evidence="6 14" id="KW-0812">Transmembrane</keyword>
<feature type="transmembrane region" description="Helical" evidence="14">
    <location>
        <begin position="146"/>
        <end position="163"/>
    </location>
</feature>
<feature type="transmembrane region" description="Helical" evidence="14">
    <location>
        <begin position="657"/>
        <end position="676"/>
    </location>
</feature>
<dbReference type="InterPro" id="IPR011527">
    <property type="entry name" value="ABC1_TM_dom"/>
</dbReference>
<reference evidence="18" key="2">
    <citation type="journal article" date="2016" name="Sci. Rep.">
        <title>Dictyocaulus viviparus genome, variome and transcriptome elucidate lungworm biology and support future intervention.</title>
        <authorList>
            <person name="McNulty S.N."/>
            <person name="Strube C."/>
            <person name="Rosa B.A."/>
            <person name="Martin J.C."/>
            <person name="Tyagi R."/>
            <person name="Choi Y.J."/>
            <person name="Wang Q."/>
            <person name="Hallsworth Pepin K."/>
            <person name="Zhang X."/>
            <person name="Ozersky P."/>
            <person name="Wilson R.K."/>
            <person name="Sternberg P.W."/>
            <person name="Gasser R.B."/>
            <person name="Mitreva M."/>
        </authorList>
    </citation>
    <scope>NUCLEOTIDE SEQUENCE [LARGE SCALE GENOMIC DNA]</scope>
    <source>
        <strain evidence="18">HannoverDv2000</strain>
    </source>
</reference>
<evidence type="ECO:0000256" key="4">
    <source>
        <dbReference type="ARBA" id="ARBA00022448"/>
    </source>
</evidence>
<dbReference type="Gene3D" id="1.20.1560.10">
    <property type="entry name" value="ABC transporter type 1, transmembrane domain"/>
    <property type="match status" value="2"/>
</dbReference>
<feature type="transmembrane region" description="Helical" evidence="14">
    <location>
        <begin position="292"/>
        <end position="311"/>
    </location>
</feature>
<dbReference type="SUPFAM" id="SSF52540">
    <property type="entry name" value="P-loop containing nucleoside triphosphate hydrolases"/>
    <property type="match status" value="1"/>
</dbReference>
<dbReference type="GO" id="GO:0005886">
    <property type="term" value="C:plasma membrane"/>
    <property type="evidence" value="ECO:0007669"/>
    <property type="project" value="UniProtKB-SubCell"/>
</dbReference>
<keyword evidence="5" id="KW-1003">Cell membrane</keyword>
<name>A0A0D8XB24_DICVI</name>
<dbReference type="InterPro" id="IPR027417">
    <property type="entry name" value="P-loop_NTPase"/>
</dbReference>
<dbReference type="Pfam" id="PF00005">
    <property type="entry name" value="ABC_tran"/>
    <property type="match status" value="1"/>
</dbReference>
<comment type="catalytic activity">
    <reaction evidence="13">
        <text>(glutathione)4[2Fe(III)-2S] cluster(in) + ATP + H2O = (glutathione)4[2Fe(III)-2S] cluster(out) + ADP + phosphate + H(+)</text>
        <dbReference type="Rhea" id="RHEA:67028"/>
        <dbReference type="ChEBI" id="CHEBI:15377"/>
        <dbReference type="ChEBI" id="CHEBI:15378"/>
        <dbReference type="ChEBI" id="CHEBI:30616"/>
        <dbReference type="ChEBI" id="CHEBI:43474"/>
        <dbReference type="ChEBI" id="CHEBI:167627"/>
        <dbReference type="ChEBI" id="CHEBI:456216"/>
    </reaction>
    <physiologicalReaction direction="left-to-right" evidence="13">
        <dbReference type="Rhea" id="RHEA:67029"/>
    </physiologicalReaction>
</comment>
<sequence>MRSTRVTSYVLYSSLKRKCQCRVFKIVSRTCFHPGANTLVPIQANAQLSGWQLVRRLLLFVWPKGNFAVKKRVVLALFLLVAAKLANIAVPFLYRDVINCYNNKVPTFLQLTLDTVPNALLTVGICLIFAYGFARASSSLMNELRNAVFAKVAHHSVSAVFYSTLGPEFAYMTMGSVGMYAIATLGITKWRTKFRYEMNQADNDAGNKAVDSLINYETVKFFNNERFEADRYDFFLKKFEYASLKTTSSLALLNFTQSAIFSAGLIGVMYLAANRIVVGEATVGDLVLANTLLFQLSIPLNFLGNCSRVFFVKTLCSFQLAGSVYREVRQGLVDMNTMFSLLKLKSKIIEMPNAKNLIIQGGNVSVQIKDVHFGYLQGKPILNGLSMEIPAGKKVAIVGSSGSGKSTLVRLLYRLYDVDSGTILINGVDIGSLTLDSLRRAISVVPQDSVLFHDTIFYNLAYGNPMASREQVIEAAKQADLHHSVERMRNGYDTLVGERGLKLSGGEKQRVAIARALLKNAPLIVYDEATSSLDAITEFNIMQSTSLFIAHRLATIVDADIIYVLDQGRVKESGSHTELMCRGGLYAKLWNSQNRLGFKVPDPMSGCLDQISCNCNIDLDGKRNAVASVTAAALFSVAWWLMIDTSVVYEKSDWNNIYYIITAASTVAMFMVNAVSNSQVRGESLHEGLLGTKGSRLWLMAAFVLSFASLVAATWVLFSDYVLLAGLHPVWPGVALFLTNFIIFVSSCVYKFGRTEEMWG</sequence>
<dbReference type="InterPro" id="IPR036640">
    <property type="entry name" value="ABC1_TM_sf"/>
</dbReference>
<dbReference type="Pfam" id="PF00664">
    <property type="entry name" value="ABC_membrane"/>
    <property type="match status" value="1"/>
</dbReference>
<proteinExistence type="inferred from homology"/>
<comment type="subcellular location">
    <subcellularLocation>
        <location evidence="2">Cell membrane</location>
        <topology evidence="2">Multi-pass membrane protein</topology>
    </subcellularLocation>
    <subcellularLocation>
        <location evidence="1">Mitochondrion membrane</location>
        <topology evidence="1">Multi-pass membrane protein</topology>
    </subcellularLocation>
</comment>
<evidence type="ECO:0000256" key="7">
    <source>
        <dbReference type="ARBA" id="ARBA00022741"/>
    </source>
</evidence>
<comment type="similarity">
    <text evidence="3">Belongs to the UPF0220 family.</text>
</comment>
<dbReference type="GO" id="GO:0140359">
    <property type="term" value="F:ABC-type transporter activity"/>
    <property type="evidence" value="ECO:0007669"/>
    <property type="project" value="InterPro"/>
</dbReference>
<keyword evidence="7" id="KW-0547">Nucleotide-binding</keyword>
<evidence type="ECO:0000256" key="11">
    <source>
        <dbReference type="ARBA" id="ARBA00041016"/>
    </source>
</evidence>
<evidence type="ECO:0000259" key="15">
    <source>
        <dbReference type="PROSITE" id="PS50893"/>
    </source>
</evidence>
<dbReference type="FunFam" id="3.40.50.300:FF:000221">
    <property type="entry name" value="Multidrug ABC transporter ATP-binding protein"/>
    <property type="match status" value="1"/>
</dbReference>
<feature type="transmembrane region" description="Helical" evidence="14">
    <location>
        <begin position="730"/>
        <end position="750"/>
    </location>
</feature>
<dbReference type="AlphaFoldDB" id="A0A0D8XB24"/>
<evidence type="ECO:0000256" key="1">
    <source>
        <dbReference type="ARBA" id="ARBA00004225"/>
    </source>
</evidence>
<dbReference type="InterPro" id="IPR007919">
    <property type="entry name" value="UPF0220"/>
</dbReference>
<dbReference type="PROSITE" id="PS50893">
    <property type="entry name" value="ABC_TRANSPORTER_2"/>
    <property type="match status" value="1"/>
</dbReference>
<evidence type="ECO:0000256" key="14">
    <source>
        <dbReference type="SAM" id="Phobius"/>
    </source>
</evidence>
<dbReference type="Proteomes" id="UP000053766">
    <property type="component" value="Unassembled WGS sequence"/>
</dbReference>
<dbReference type="InterPro" id="IPR003593">
    <property type="entry name" value="AAA+_ATPase"/>
</dbReference>
<dbReference type="EMBL" id="KN716993">
    <property type="protein sequence ID" value="KJH40854.1"/>
    <property type="molecule type" value="Genomic_DNA"/>
</dbReference>
<feature type="transmembrane region" description="Helical" evidence="14">
    <location>
        <begin position="625"/>
        <end position="642"/>
    </location>
</feature>
<feature type="domain" description="ABC transporter" evidence="15">
    <location>
        <begin position="366"/>
        <end position="592"/>
    </location>
</feature>
<keyword evidence="9 14" id="KW-1133">Transmembrane helix</keyword>
<dbReference type="PANTHER" id="PTHR24221:SF402">
    <property type="entry name" value="IRON-SULFUR CLUSTERS TRANSPORTER ABCB7, MITOCHONDRIAL"/>
    <property type="match status" value="1"/>
</dbReference>
<feature type="transmembrane region" description="Helical" evidence="14">
    <location>
        <begin position="115"/>
        <end position="134"/>
    </location>
</feature>
<dbReference type="CDD" id="cd18582">
    <property type="entry name" value="ABC_6TM_ATM1_ABCB7"/>
    <property type="match status" value="1"/>
</dbReference>
<feature type="transmembrane region" description="Helical" evidence="14">
    <location>
        <begin position="73"/>
        <end position="95"/>
    </location>
</feature>
<dbReference type="GO" id="GO:0016887">
    <property type="term" value="F:ATP hydrolysis activity"/>
    <property type="evidence" value="ECO:0007669"/>
    <property type="project" value="InterPro"/>
</dbReference>
<evidence type="ECO:0000256" key="6">
    <source>
        <dbReference type="ARBA" id="ARBA00022692"/>
    </source>
</evidence>
<evidence type="ECO:0000256" key="13">
    <source>
        <dbReference type="ARBA" id="ARBA00048046"/>
    </source>
</evidence>
<evidence type="ECO:0000256" key="8">
    <source>
        <dbReference type="ARBA" id="ARBA00022840"/>
    </source>
</evidence>
<reference evidence="17 18" key="1">
    <citation type="submission" date="2013-11" db="EMBL/GenBank/DDBJ databases">
        <title>Draft genome of the bovine lungworm Dictyocaulus viviparus.</title>
        <authorList>
            <person name="Mitreva M."/>
        </authorList>
    </citation>
    <scope>NUCLEOTIDE SEQUENCE [LARGE SCALE GENOMIC DNA]</scope>
    <source>
        <strain evidence="17 18">HannoverDv2000</strain>
    </source>
</reference>
<dbReference type="STRING" id="29172.A0A0D8XB24"/>
<dbReference type="GO" id="GO:0006879">
    <property type="term" value="P:intracellular iron ion homeostasis"/>
    <property type="evidence" value="ECO:0007669"/>
    <property type="project" value="TreeGrafter"/>
</dbReference>
<feature type="domain" description="ABC transmembrane type-1" evidence="16">
    <location>
        <begin position="166"/>
        <end position="305"/>
    </location>
</feature>
<organism evidence="17 18">
    <name type="scientific">Dictyocaulus viviparus</name>
    <name type="common">Bovine lungworm</name>
    <dbReference type="NCBI Taxonomy" id="29172"/>
    <lineage>
        <taxon>Eukaryota</taxon>
        <taxon>Metazoa</taxon>
        <taxon>Ecdysozoa</taxon>
        <taxon>Nematoda</taxon>
        <taxon>Chromadorea</taxon>
        <taxon>Rhabditida</taxon>
        <taxon>Rhabditina</taxon>
        <taxon>Rhabditomorpha</taxon>
        <taxon>Strongyloidea</taxon>
        <taxon>Metastrongylidae</taxon>
        <taxon>Dictyocaulus</taxon>
    </lineage>
</organism>
<evidence type="ECO:0000313" key="18">
    <source>
        <dbReference type="Proteomes" id="UP000053766"/>
    </source>
</evidence>
<keyword evidence="18" id="KW-1185">Reference proteome</keyword>
<dbReference type="Pfam" id="PF05255">
    <property type="entry name" value="UPF0220"/>
    <property type="match status" value="1"/>
</dbReference>
<evidence type="ECO:0000256" key="3">
    <source>
        <dbReference type="ARBA" id="ARBA00005335"/>
    </source>
</evidence>
<dbReference type="SMART" id="SM00382">
    <property type="entry name" value="AAA"/>
    <property type="match status" value="1"/>
</dbReference>
<dbReference type="PROSITE" id="PS50929">
    <property type="entry name" value="ABC_TM1F"/>
    <property type="match status" value="1"/>
</dbReference>